<feature type="region of interest" description="Disordered" evidence="1">
    <location>
        <begin position="110"/>
        <end position="140"/>
    </location>
</feature>
<dbReference type="InterPro" id="IPR021109">
    <property type="entry name" value="Peptidase_aspartic_dom_sf"/>
</dbReference>
<dbReference type="Pfam" id="PF08284">
    <property type="entry name" value="RVP_2"/>
    <property type="match status" value="1"/>
</dbReference>
<accession>A0AAD8T6L4</accession>
<dbReference type="Proteomes" id="UP001231189">
    <property type="component" value="Unassembled WGS sequence"/>
</dbReference>
<sequence>MPRHASARGERALDAPEHGVVPTLASTPSAHSLHRASPPVPLRARHTRASPEDLSPSPPSKPCRGYRGVIIKRPSRPIVPWTRPLHPEPRHAVANRVLSFPCPFARRSSHAVDEPLQHPRHHHPSINRDLPRPSPSHHHDRLTSLLRLDQTIHQIIAGAAAIWSLKPPEPADHRRRFTPPRASPLLPGASSPSTTPPRTLQNLAGAPNHTVFQSRGGGEVADDNGNHGDPCVSGGELLRRRLTLVPGAAVWGQVEEMQAVQSEIAVLKKQGEKLQKQCVETTTTLKSMNETLKQLGSWVLQVDGSLKSIQAAVDSVGARVTALEADRVGAEDLRTPVVEMGDLENGKSSNTLRVAVPTGNIASRRGFPNTPVNFNLGVQSGHASEFEDSGSDNEDNGNIASSSDESFMHISQYALAGATSKKSIRLQGPVNGKQVLLLIDSGSCGSFDNNTAVEQLGLATTQVHPVTVQVANGAKSHITTAVTGLVWECQGSKYKGDFRVFQIPCYDIILGMDWLNACGKMWIDWPKKKLRFRHEGKRITLKGWSDKVTSCEQISMAELQRMVDDRAVAQVVRLCPVSDSVEADAMPYEIEVLLKEHEECFAIPKGLPPSRAFDHKIPRMEGAQPVNVKPY</sequence>
<dbReference type="PANTHER" id="PTHR15503">
    <property type="entry name" value="LDOC1 RELATED"/>
    <property type="match status" value="1"/>
</dbReference>
<dbReference type="CDD" id="cd00303">
    <property type="entry name" value="retropepsin_like"/>
    <property type="match status" value="1"/>
</dbReference>
<protein>
    <submittedName>
        <fullName evidence="2">Uncharacterized protein</fullName>
    </submittedName>
</protein>
<evidence type="ECO:0000313" key="2">
    <source>
        <dbReference type="EMBL" id="KAK1670116.1"/>
    </source>
</evidence>
<dbReference type="SUPFAM" id="SSF50630">
    <property type="entry name" value="Acid proteases"/>
    <property type="match status" value="1"/>
</dbReference>
<dbReference type="Gene3D" id="2.40.70.10">
    <property type="entry name" value="Acid Proteases"/>
    <property type="match status" value="1"/>
</dbReference>
<keyword evidence="3" id="KW-1185">Reference proteome</keyword>
<feature type="region of interest" description="Disordered" evidence="1">
    <location>
        <begin position="382"/>
        <end position="402"/>
    </location>
</feature>
<feature type="compositionally biased region" description="Basic and acidic residues" evidence="1">
    <location>
        <begin position="7"/>
        <end position="17"/>
    </location>
</feature>
<organism evidence="2 3">
    <name type="scientific">Lolium multiflorum</name>
    <name type="common">Italian ryegrass</name>
    <name type="synonym">Lolium perenne subsp. multiflorum</name>
    <dbReference type="NCBI Taxonomy" id="4521"/>
    <lineage>
        <taxon>Eukaryota</taxon>
        <taxon>Viridiplantae</taxon>
        <taxon>Streptophyta</taxon>
        <taxon>Embryophyta</taxon>
        <taxon>Tracheophyta</taxon>
        <taxon>Spermatophyta</taxon>
        <taxon>Magnoliopsida</taxon>
        <taxon>Liliopsida</taxon>
        <taxon>Poales</taxon>
        <taxon>Poaceae</taxon>
        <taxon>BOP clade</taxon>
        <taxon>Pooideae</taxon>
        <taxon>Poodae</taxon>
        <taxon>Poeae</taxon>
        <taxon>Poeae Chloroplast Group 2 (Poeae type)</taxon>
        <taxon>Loliodinae</taxon>
        <taxon>Loliinae</taxon>
        <taxon>Lolium</taxon>
    </lineage>
</organism>
<evidence type="ECO:0000313" key="3">
    <source>
        <dbReference type="Proteomes" id="UP001231189"/>
    </source>
</evidence>
<dbReference type="AlphaFoldDB" id="A0AAD8T6L4"/>
<feature type="compositionally biased region" description="Low complexity" evidence="1">
    <location>
        <begin position="179"/>
        <end position="198"/>
    </location>
</feature>
<dbReference type="EMBL" id="JAUUTY010000003">
    <property type="protein sequence ID" value="KAK1670116.1"/>
    <property type="molecule type" value="Genomic_DNA"/>
</dbReference>
<proteinExistence type="predicted"/>
<name>A0AAD8T6L4_LOLMU</name>
<gene>
    <name evidence="2" type="ORF">QYE76_058275</name>
</gene>
<dbReference type="PANTHER" id="PTHR15503:SF22">
    <property type="entry name" value="TRANSPOSON TY3-I GAG POLYPROTEIN"/>
    <property type="match status" value="1"/>
</dbReference>
<reference evidence="2" key="1">
    <citation type="submission" date="2023-07" db="EMBL/GenBank/DDBJ databases">
        <title>A chromosome-level genome assembly of Lolium multiflorum.</title>
        <authorList>
            <person name="Chen Y."/>
            <person name="Copetti D."/>
            <person name="Kolliker R."/>
            <person name="Studer B."/>
        </authorList>
    </citation>
    <scope>NUCLEOTIDE SEQUENCE</scope>
    <source>
        <strain evidence="2">02402/16</strain>
        <tissue evidence="2">Leaf</tissue>
    </source>
</reference>
<comment type="caution">
    <text evidence="2">The sequence shown here is derived from an EMBL/GenBank/DDBJ whole genome shotgun (WGS) entry which is preliminary data.</text>
</comment>
<dbReference type="InterPro" id="IPR032567">
    <property type="entry name" value="RTL1-rel"/>
</dbReference>
<feature type="region of interest" description="Disordered" evidence="1">
    <location>
        <begin position="1"/>
        <end position="67"/>
    </location>
</feature>
<feature type="compositionally biased region" description="Acidic residues" evidence="1">
    <location>
        <begin position="386"/>
        <end position="395"/>
    </location>
</feature>
<feature type="region of interest" description="Disordered" evidence="1">
    <location>
        <begin position="167"/>
        <end position="198"/>
    </location>
</feature>
<evidence type="ECO:0000256" key="1">
    <source>
        <dbReference type="SAM" id="MobiDB-lite"/>
    </source>
</evidence>